<proteinExistence type="predicted"/>
<dbReference type="EMBL" id="CAJNNV010000119">
    <property type="protein sequence ID" value="CAE8581494.1"/>
    <property type="molecule type" value="Genomic_DNA"/>
</dbReference>
<keyword evidence="3" id="KW-1185">Reference proteome</keyword>
<dbReference type="Proteomes" id="UP000654075">
    <property type="component" value="Unassembled WGS sequence"/>
</dbReference>
<protein>
    <submittedName>
        <fullName evidence="2">Uncharacterized protein</fullName>
    </submittedName>
</protein>
<comment type="caution">
    <text evidence="2">The sequence shown here is derived from an EMBL/GenBank/DDBJ whole genome shotgun (WGS) entry which is preliminary data.</text>
</comment>
<accession>A0A813CZZ4</accession>
<organism evidence="2 3">
    <name type="scientific">Polarella glacialis</name>
    <name type="common">Dinoflagellate</name>
    <dbReference type="NCBI Taxonomy" id="89957"/>
    <lineage>
        <taxon>Eukaryota</taxon>
        <taxon>Sar</taxon>
        <taxon>Alveolata</taxon>
        <taxon>Dinophyceae</taxon>
        <taxon>Suessiales</taxon>
        <taxon>Suessiaceae</taxon>
        <taxon>Polarella</taxon>
    </lineage>
</organism>
<name>A0A813CZZ4_POLGL</name>
<feature type="non-terminal residue" evidence="2">
    <location>
        <position position="1"/>
    </location>
</feature>
<evidence type="ECO:0000313" key="2">
    <source>
        <dbReference type="EMBL" id="CAE8581494.1"/>
    </source>
</evidence>
<feature type="region of interest" description="Disordered" evidence="1">
    <location>
        <begin position="53"/>
        <end position="105"/>
    </location>
</feature>
<dbReference type="AlphaFoldDB" id="A0A813CZZ4"/>
<gene>
    <name evidence="2" type="ORF">PGLA1383_LOCUS520</name>
</gene>
<feature type="region of interest" description="Disordered" evidence="1">
    <location>
        <begin position="1"/>
        <end position="35"/>
    </location>
</feature>
<reference evidence="2" key="1">
    <citation type="submission" date="2021-02" db="EMBL/GenBank/DDBJ databases">
        <authorList>
            <person name="Dougan E. K."/>
            <person name="Rhodes N."/>
            <person name="Thang M."/>
            <person name="Chan C."/>
        </authorList>
    </citation>
    <scope>NUCLEOTIDE SEQUENCE</scope>
</reference>
<sequence length="129" mass="14088">DIWTKLGIKSEKKAAQIEEDCPQTARDDGLVPKTPTFLAHPAQLQPPQVLQMQMVQHAGKPDEQTERVGDQHQGKENQDSNTPPMEQVLSAPGDPESLEGVDYFSAGRDALEAAGIGEDDPFLPESAYH</sequence>
<feature type="compositionally biased region" description="Basic and acidic residues" evidence="1">
    <location>
        <begin position="59"/>
        <end position="78"/>
    </location>
</feature>
<evidence type="ECO:0000313" key="3">
    <source>
        <dbReference type="Proteomes" id="UP000654075"/>
    </source>
</evidence>
<evidence type="ECO:0000256" key="1">
    <source>
        <dbReference type="SAM" id="MobiDB-lite"/>
    </source>
</evidence>